<protein>
    <submittedName>
        <fullName evidence="1">29717_t:CDS:1</fullName>
    </submittedName>
</protein>
<organism evidence="1 2">
    <name type="scientific">Racocetra persica</name>
    <dbReference type="NCBI Taxonomy" id="160502"/>
    <lineage>
        <taxon>Eukaryota</taxon>
        <taxon>Fungi</taxon>
        <taxon>Fungi incertae sedis</taxon>
        <taxon>Mucoromycota</taxon>
        <taxon>Glomeromycotina</taxon>
        <taxon>Glomeromycetes</taxon>
        <taxon>Diversisporales</taxon>
        <taxon>Gigasporaceae</taxon>
        <taxon>Racocetra</taxon>
    </lineage>
</organism>
<gene>
    <name evidence="1" type="ORF">RPERSI_LOCUS8921</name>
</gene>
<comment type="caution">
    <text evidence="1">The sequence shown here is derived from an EMBL/GenBank/DDBJ whole genome shotgun (WGS) entry which is preliminary data.</text>
</comment>
<dbReference type="Proteomes" id="UP000789920">
    <property type="component" value="Unassembled WGS sequence"/>
</dbReference>
<dbReference type="EMBL" id="CAJVQC010016453">
    <property type="protein sequence ID" value="CAG8676643.1"/>
    <property type="molecule type" value="Genomic_DNA"/>
</dbReference>
<proteinExistence type="predicted"/>
<keyword evidence="2" id="KW-1185">Reference proteome</keyword>
<evidence type="ECO:0000313" key="1">
    <source>
        <dbReference type="EMBL" id="CAG8676643.1"/>
    </source>
</evidence>
<sequence>SGYGNLHVNATYPQKGNNNLAVNYNEINFTFQEPVSFANGKLYIYQTSSQGNVLRQDPKTCTECTVLGNVVTLNVYDSTFDESGGEYYIQMDNNLVQNSIYNEAILGIDSYVWTFQTNDIQGLLRLSKNGTHHFREFSNSEKSDFITTLINELTVRIPAENDRLSSNGNYQFEDSSIQNILILLSIKRAKGVDKMLSTQLAKNLNQLIINGAHTGISTGTTTIYLDYSYRFQQSQKHVRITFGDFILAIKNVNTNATKAEKTEMNIALFNLKSFCTDIIKKKQ</sequence>
<name>A0ACA9NWV8_9GLOM</name>
<reference evidence="1" key="1">
    <citation type="submission" date="2021-06" db="EMBL/GenBank/DDBJ databases">
        <authorList>
            <person name="Kallberg Y."/>
            <person name="Tangrot J."/>
            <person name="Rosling A."/>
        </authorList>
    </citation>
    <scope>NUCLEOTIDE SEQUENCE</scope>
    <source>
        <strain evidence="1">MA461A</strain>
    </source>
</reference>
<feature type="non-terminal residue" evidence="1">
    <location>
        <position position="1"/>
    </location>
</feature>
<evidence type="ECO:0000313" key="2">
    <source>
        <dbReference type="Proteomes" id="UP000789920"/>
    </source>
</evidence>
<accession>A0ACA9NWV8</accession>